<comment type="subcellular location">
    <subcellularLocation>
        <location evidence="1">Membrane</location>
        <topology evidence="1">Multi-pass membrane protein</topology>
    </subcellularLocation>
</comment>
<reference evidence="5 6" key="1">
    <citation type="submission" date="2018-01" db="EMBL/GenBank/DDBJ databases">
        <title>Complete genome sequence of Bacteriovorax stolpii DSM12778.</title>
        <authorList>
            <person name="Tang B."/>
            <person name="Chang J."/>
        </authorList>
    </citation>
    <scope>NUCLEOTIDE SEQUENCE [LARGE SCALE GENOMIC DNA]</scope>
    <source>
        <strain evidence="5 6">DSM 12778</strain>
    </source>
</reference>
<dbReference type="Proteomes" id="UP000235584">
    <property type="component" value="Chromosome"/>
</dbReference>
<dbReference type="PANTHER" id="PTHR13285">
    <property type="entry name" value="ACYLTRANSFERASE"/>
    <property type="match status" value="1"/>
</dbReference>
<dbReference type="InterPro" id="IPR004299">
    <property type="entry name" value="MBOAT_fam"/>
</dbReference>
<proteinExistence type="predicted"/>
<dbReference type="Pfam" id="PF03062">
    <property type="entry name" value="MBOAT"/>
    <property type="match status" value="1"/>
</dbReference>
<gene>
    <name evidence="5" type="ORF">C0V70_02650</name>
</gene>
<evidence type="ECO:0000256" key="1">
    <source>
        <dbReference type="ARBA" id="ARBA00004141"/>
    </source>
</evidence>
<organism evidence="5 6">
    <name type="scientific">Bacteriovorax stolpii</name>
    <name type="common">Bdellovibrio stolpii</name>
    <dbReference type="NCBI Taxonomy" id="960"/>
    <lineage>
        <taxon>Bacteria</taxon>
        <taxon>Pseudomonadati</taxon>
        <taxon>Bdellovibrionota</taxon>
        <taxon>Bacteriovoracia</taxon>
        <taxon>Bacteriovoracales</taxon>
        <taxon>Bacteriovoracaceae</taxon>
        <taxon>Bacteriovorax</taxon>
    </lineage>
</organism>
<dbReference type="EMBL" id="CP025704">
    <property type="protein sequence ID" value="AUN97022.1"/>
    <property type="molecule type" value="Genomic_DNA"/>
</dbReference>
<accession>A0A2K9NNE8</accession>
<dbReference type="GO" id="GO:0016020">
    <property type="term" value="C:membrane"/>
    <property type="evidence" value="ECO:0007669"/>
    <property type="project" value="UniProtKB-SubCell"/>
</dbReference>
<keyword evidence="6" id="KW-1185">Reference proteome</keyword>
<keyword evidence="2" id="KW-0812">Transmembrane</keyword>
<dbReference type="GO" id="GO:0016746">
    <property type="term" value="F:acyltransferase activity"/>
    <property type="evidence" value="ECO:0007669"/>
    <property type="project" value="TreeGrafter"/>
</dbReference>
<protein>
    <submittedName>
        <fullName evidence="5">Uncharacterized protein</fullName>
    </submittedName>
</protein>
<evidence type="ECO:0000313" key="5">
    <source>
        <dbReference type="EMBL" id="AUN97022.1"/>
    </source>
</evidence>
<evidence type="ECO:0000256" key="4">
    <source>
        <dbReference type="ARBA" id="ARBA00023136"/>
    </source>
</evidence>
<keyword evidence="4" id="KW-0472">Membrane</keyword>
<dbReference type="PANTHER" id="PTHR13285:SF18">
    <property type="entry name" value="PROTEIN-CYSTEINE N-PALMITOYLTRANSFERASE RASP"/>
    <property type="match status" value="1"/>
</dbReference>
<evidence type="ECO:0000313" key="6">
    <source>
        <dbReference type="Proteomes" id="UP000235584"/>
    </source>
</evidence>
<keyword evidence="3" id="KW-1133">Transmembrane helix</keyword>
<sequence length="435" mass="51222">MMYSTVQFIFYTAFVLLILYYTPRRFKLWCVFLASIIWYLNWGALWFSIFAGIIILNIGILFLFKKRSDKKLFPYLVGLNVFIFVLLKVLPEFIRFRTPYGTSFFMLILLGMIIDYWREETPIQKEDILPAMVMPLFFPVLMAGPIERRKHFFPQLKTIPPFSLNNLVDGILIFSIGYLKKFLIVDPYSRSVLSSSGIDNFIYQGLLDTFITYVLFCSYSEMGRGCAKAMGIDLAISFRPFYYAKNPNEFWQRWNITLGTWMRDYVTFPAMFKWGRKINPDFIILFSFLLMGLWHGIGLNWLCFGLLNGLAIYAFNVSQRKWSLPGIGVFLSVSIWVGNGLFQHKDFWHRMTRSFELIPELRVHDINLSLFLGAIGLLFVFEFIQEKKNKSDFFTSWSLWIKLTIAVLVLFYFGWKLDDNSLIQTFDLPPVYFRI</sequence>
<dbReference type="AlphaFoldDB" id="A0A2K9NNE8"/>
<name>A0A2K9NNE8_BACTC</name>
<evidence type="ECO:0000256" key="3">
    <source>
        <dbReference type="ARBA" id="ARBA00022989"/>
    </source>
</evidence>
<dbReference type="InterPro" id="IPR051085">
    <property type="entry name" value="MB_O-acyltransferase"/>
</dbReference>
<evidence type="ECO:0000256" key="2">
    <source>
        <dbReference type="ARBA" id="ARBA00022692"/>
    </source>
</evidence>
<dbReference type="KEGG" id="bsto:C0V70_02650"/>
<dbReference type="RefSeq" id="WP_102242317.1">
    <property type="nucleotide sequence ID" value="NZ_CP025704.1"/>
</dbReference>